<evidence type="ECO:0000256" key="1">
    <source>
        <dbReference type="SAM" id="Phobius"/>
    </source>
</evidence>
<keyword evidence="3" id="KW-1185">Reference proteome</keyword>
<accession>A0A547PDP6</accession>
<reference evidence="2 3" key="1">
    <citation type="submission" date="2019-06" db="EMBL/GenBank/DDBJ databases">
        <title>Erythrobacter insulae sp. nov., isolated from a tidal flat.</title>
        <authorList>
            <person name="Yoon J.-H."/>
        </authorList>
    </citation>
    <scope>NUCLEOTIDE SEQUENCE [LARGE SCALE GENOMIC DNA]</scope>
    <source>
        <strain evidence="2 3">JBTF-M21</strain>
    </source>
</reference>
<proteinExistence type="predicted"/>
<keyword evidence="1" id="KW-0472">Membrane</keyword>
<evidence type="ECO:0000313" key="2">
    <source>
        <dbReference type="EMBL" id="TRD12256.1"/>
    </source>
</evidence>
<protein>
    <submittedName>
        <fullName evidence="2">Flp family type IVb pilin</fullName>
    </submittedName>
</protein>
<sequence>MTMRYANLARHYLTKLASDQSGATAIEYSLIAGLVSIAAITAMASLGSQLSDTFSSTNEILANSG</sequence>
<name>A0A547PDP6_9SPHN</name>
<keyword evidence="1" id="KW-0812">Transmembrane</keyword>
<keyword evidence="1" id="KW-1133">Transmembrane helix</keyword>
<gene>
    <name evidence="2" type="ORF">FGU71_10550</name>
</gene>
<evidence type="ECO:0000313" key="3">
    <source>
        <dbReference type="Proteomes" id="UP000316343"/>
    </source>
</evidence>
<dbReference type="OrthoDB" id="5325135at2"/>
<dbReference type="InterPro" id="IPR007047">
    <property type="entry name" value="Flp_Fap"/>
</dbReference>
<feature type="transmembrane region" description="Helical" evidence="1">
    <location>
        <begin position="25"/>
        <end position="46"/>
    </location>
</feature>
<dbReference type="AlphaFoldDB" id="A0A547PDP6"/>
<organism evidence="2 3">
    <name type="scientific">Erythrobacter insulae</name>
    <dbReference type="NCBI Taxonomy" id="2584124"/>
    <lineage>
        <taxon>Bacteria</taxon>
        <taxon>Pseudomonadati</taxon>
        <taxon>Pseudomonadota</taxon>
        <taxon>Alphaproteobacteria</taxon>
        <taxon>Sphingomonadales</taxon>
        <taxon>Erythrobacteraceae</taxon>
        <taxon>Erythrobacter/Porphyrobacter group</taxon>
        <taxon>Erythrobacter</taxon>
    </lineage>
</organism>
<comment type="caution">
    <text evidence="2">The sequence shown here is derived from an EMBL/GenBank/DDBJ whole genome shotgun (WGS) entry which is preliminary data.</text>
</comment>
<dbReference type="EMBL" id="VHJK01000001">
    <property type="protein sequence ID" value="TRD12256.1"/>
    <property type="molecule type" value="Genomic_DNA"/>
</dbReference>
<dbReference type="Proteomes" id="UP000316343">
    <property type="component" value="Unassembled WGS sequence"/>
</dbReference>
<dbReference type="Pfam" id="PF04964">
    <property type="entry name" value="Flp_Fap"/>
    <property type="match status" value="1"/>
</dbReference>